<feature type="transmembrane region" description="Helical" evidence="1">
    <location>
        <begin position="58"/>
        <end position="80"/>
    </location>
</feature>
<dbReference type="OrthoDB" id="5242705at2759"/>
<evidence type="ECO:0000313" key="3">
    <source>
        <dbReference type="Proteomes" id="UP000799538"/>
    </source>
</evidence>
<dbReference type="AlphaFoldDB" id="A0A6A6GMR5"/>
<evidence type="ECO:0000256" key="1">
    <source>
        <dbReference type="SAM" id="Phobius"/>
    </source>
</evidence>
<proteinExistence type="predicted"/>
<dbReference type="Proteomes" id="UP000799538">
    <property type="component" value="Unassembled WGS sequence"/>
</dbReference>
<name>A0A6A6GMR5_9PEZI</name>
<dbReference type="Pfam" id="PF11374">
    <property type="entry name" value="DUF3176"/>
    <property type="match status" value="1"/>
</dbReference>
<keyword evidence="1" id="KW-0472">Membrane</keyword>
<dbReference type="PANTHER" id="PTHR35394">
    <property type="entry name" value="DUF3176 DOMAIN-CONTAINING PROTEIN"/>
    <property type="match status" value="1"/>
</dbReference>
<gene>
    <name evidence="2" type="ORF">BDZ85DRAFT_278776</name>
</gene>
<keyword evidence="3" id="KW-1185">Reference proteome</keyword>
<dbReference type="EMBL" id="ML992502">
    <property type="protein sequence ID" value="KAF2226859.1"/>
    <property type="molecule type" value="Genomic_DNA"/>
</dbReference>
<accession>A0A6A6GMR5</accession>
<keyword evidence="1" id="KW-1133">Transmembrane helix</keyword>
<organism evidence="2 3">
    <name type="scientific">Elsinoe ampelina</name>
    <dbReference type="NCBI Taxonomy" id="302913"/>
    <lineage>
        <taxon>Eukaryota</taxon>
        <taxon>Fungi</taxon>
        <taxon>Dikarya</taxon>
        <taxon>Ascomycota</taxon>
        <taxon>Pezizomycotina</taxon>
        <taxon>Dothideomycetes</taxon>
        <taxon>Dothideomycetidae</taxon>
        <taxon>Myriangiales</taxon>
        <taxon>Elsinoaceae</taxon>
        <taxon>Elsinoe</taxon>
    </lineage>
</organism>
<sequence>MRIALMVPIGAAIGQQKWLWFRRGGPGRGRTKRPMIDLERIDRASRGPWGSLLLLFKLYRPSLATLGALLTIISIGLATLTQLTVTTTLAPAFSALPAPAHSEIFDLVMLAGTASTSPRESIRGLDFSNTFDQIFHIEEDVEHSTPQCPSGNCDWPEFSTLAMCGSFVDKSNSLRRTCNYFTSTYQATHNISWCVDHVDDPERQSSEPNLGGLPEPLTWVNASDTYGHIGGDILQTPIFRLQEAPWSRQVAQSLVTLEIQDSTDRVRKAPFLFSCTLSPCIQTLRLAVVDGNVKSQVVDETLSWNLTSISADRFTTPPKPDGSTTKWYFGRVRSFGDVLQLGGEATAGPRPPYTIDQMDFDSPRAARMYRTSDLDRWIRNAAISLTNFIRANGNATDFGTSYQGMARSVEQRYQIRRRWLVFPISVAFLSTVLLIATIIVTYTSGVEHWKNDALPLLYTTIEPDVLKRSRRPEDLAKEKLIWVRSKAASTYIRAS</sequence>
<dbReference type="PANTHER" id="PTHR35394:SF5">
    <property type="entry name" value="DUF3176 DOMAIN-CONTAINING PROTEIN"/>
    <property type="match status" value="1"/>
</dbReference>
<protein>
    <submittedName>
        <fullName evidence="2">Uncharacterized protein</fullName>
    </submittedName>
</protein>
<dbReference type="InterPro" id="IPR021514">
    <property type="entry name" value="DUF3176"/>
</dbReference>
<feature type="transmembrane region" description="Helical" evidence="1">
    <location>
        <begin position="419"/>
        <end position="442"/>
    </location>
</feature>
<keyword evidence="1" id="KW-0812">Transmembrane</keyword>
<reference evidence="3" key="1">
    <citation type="journal article" date="2020" name="Stud. Mycol.">
        <title>101 Dothideomycetes genomes: A test case for predicting lifestyles and emergence of pathogens.</title>
        <authorList>
            <person name="Haridas S."/>
            <person name="Albert R."/>
            <person name="Binder M."/>
            <person name="Bloem J."/>
            <person name="LaButti K."/>
            <person name="Salamov A."/>
            <person name="Andreopoulos B."/>
            <person name="Baker S."/>
            <person name="Barry K."/>
            <person name="Bills G."/>
            <person name="Bluhm B."/>
            <person name="Cannon C."/>
            <person name="Castanera R."/>
            <person name="Culley D."/>
            <person name="Daum C."/>
            <person name="Ezra D."/>
            <person name="Gonzalez J."/>
            <person name="Henrissat B."/>
            <person name="Kuo A."/>
            <person name="Liang C."/>
            <person name="Lipzen A."/>
            <person name="Lutzoni F."/>
            <person name="Magnuson J."/>
            <person name="Mondo S."/>
            <person name="Nolan M."/>
            <person name="Ohm R."/>
            <person name="Pangilinan J."/>
            <person name="Park H.-J."/>
            <person name="Ramirez L."/>
            <person name="Alfaro M."/>
            <person name="Sun H."/>
            <person name="Tritt A."/>
            <person name="Yoshinaga Y."/>
            <person name="Zwiers L.-H."/>
            <person name="Turgeon B."/>
            <person name="Goodwin S."/>
            <person name="Spatafora J."/>
            <person name="Crous P."/>
            <person name="Grigoriev I."/>
        </authorList>
    </citation>
    <scope>NUCLEOTIDE SEQUENCE [LARGE SCALE GENOMIC DNA]</scope>
    <source>
        <strain evidence="3">CECT 20119</strain>
    </source>
</reference>
<evidence type="ECO:0000313" key="2">
    <source>
        <dbReference type="EMBL" id="KAF2226859.1"/>
    </source>
</evidence>